<accession>C1MTR8</accession>
<feature type="compositionally biased region" description="Basic and acidic residues" evidence="1">
    <location>
        <begin position="69"/>
        <end position="80"/>
    </location>
</feature>
<dbReference type="GeneID" id="9684807"/>
<dbReference type="EMBL" id="GG663740">
    <property type="protein sequence ID" value="EEH56202.1"/>
    <property type="molecule type" value="Genomic_DNA"/>
</dbReference>
<dbReference type="RefSeq" id="XP_003059070.1">
    <property type="nucleotide sequence ID" value="XM_003059024.1"/>
</dbReference>
<gene>
    <name evidence="2" type="ORF">MICPUCDRAFT_40043</name>
</gene>
<reference evidence="2 3" key="1">
    <citation type="journal article" date="2009" name="Science">
        <title>Green evolution and dynamic adaptations revealed by genomes of the marine picoeukaryotes Micromonas.</title>
        <authorList>
            <person name="Worden A.Z."/>
            <person name="Lee J.H."/>
            <person name="Mock T."/>
            <person name="Rouze P."/>
            <person name="Simmons M.P."/>
            <person name="Aerts A.L."/>
            <person name="Allen A.E."/>
            <person name="Cuvelier M.L."/>
            <person name="Derelle E."/>
            <person name="Everett M.V."/>
            <person name="Foulon E."/>
            <person name="Grimwood J."/>
            <person name="Gundlach H."/>
            <person name="Henrissat B."/>
            <person name="Napoli C."/>
            <person name="McDonald S.M."/>
            <person name="Parker M.S."/>
            <person name="Rombauts S."/>
            <person name="Salamov A."/>
            <person name="Von Dassow P."/>
            <person name="Badger J.H."/>
            <person name="Coutinho P.M."/>
            <person name="Demir E."/>
            <person name="Dubchak I."/>
            <person name="Gentemann C."/>
            <person name="Eikrem W."/>
            <person name="Gready J.E."/>
            <person name="John U."/>
            <person name="Lanier W."/>
            <person name="Lindquist E.A."/>
            <person name="Lucas S."/>
            <person name="Mayer K.F."/>
            <person name="Moreau H."/>
            <person name="Not F."/>
            <person name="Otillar R."/>
            <person name="Panaud O."/>
            <person name="Pangilinan J."/>
            <person name="Paulsen I."/>
            <person name="Piegu B."/>
            <person name="Poliakov A."/>
            <person name="Robbens S."/>
            <person name="Schmutz J."/>
            <person name="Toulza E."/>
            <person name="Wyss T."/>
            <person name="Zelensky A."/>
            <person name="Zhou K."/>
            <person name="Armbrust E.V."/>
            <person name="Bhattacharya D."/>
            <person name="Goodenough U.W."/>
            <person name="Van de Peer Y."/>
            <person name="Grigoriev I.V."/>
        </authorList>
    </citation>
    <scope>NUCLEOTIDE SEQUENCE [LARGE SCALE GENOMIC DNA]</scope>
    <source>
        <strain evidence="2 3">CCMP1545</strain>
    </source>
</reference>
<evidence type="ECO:0000313" key="2">
    <source>
        <dbReference type="EMBL" id="EEH56202.1"/>
    </source>
</evidence>
<dbReference type="AlphaFoldDB" id="C1MTR8"/>
<dbReference type="Proteomes" id="UP000001876">
    <property type="component" value="Unassembled WGS sequence"/>
</dbReference>
<sequence length="173" mass="19222">MGRSRSESSSSSGDSSSSSSSSSASRRRRKRKREKKESSSAKRKRSSSSRGERKKDSGVGKKRRRSSKARADDRVAERLKRTMASLTAPRASDDEKRAAALEKHADKLFKRARLPDEFERDRRDVPARDPTRLSAVMRGAKGAMSAAEARAYDLHMEQMRGGHGGAARSFTTY</sequence>
<name>C1MTR8_MICPC</name>
<protein>
    <submittedName>
        <fullName evidence="2">Predicted protein</fullName>
    </submittedName>
</protein>
<keyword evidence="3" id="KW-1185">Reference proteome</keyword>
<feature type="region of interest" description="Disordered" evidence="1">
    <location>
        <begin position="1"/>
        <end position="97"/>
    </location>
</feature>
<feature type="compositionally biased region" description="Basic and acidic residues" evidence="1">
    <location>
        <begin position="50"/>
        <end position="59"/>
    </location>
</feature>
<evidence type="ECO:0000313" key="3">
    <source>
        <dbReference type="Proteomes" id="UP000001876"/>
    </source>
</evidence>
<feature type="compositionally biased region" description="Low complexity" evidence="1">
    <location>
        <begin position="7"/>
        <end position="24"/>
    </location>
</feature>
<feature type="compositionally biased region" description="Basic residues" evidence="1">
    <location>
        <begin position="25"/>
        <end position="34"/>
    </location>
</feature>
<organism evidence="3">
    <name type="scientific">Micromonas pusilla (strain CCMP1545)</name>
    <name type="common">Picoplanktonic green alga</name>
    <dbReference type="NCBI Taxonomy" id="564608"/>
    <lineage>
        <taxon>Eukaryota</taxon>
        <taxon>Viridiplantae</taxon>
        <taxon>Chlorophyta</taxon>
        <taxon>Mamiellophyceae</taxon>
        <taxon>Mamiellales</taxon>
        <taxon>Mamiellaceae</taxon>
        <taxon>Micromonas</taxon>
    </lineage>
</organism>
<proteinExistence type="predicted"/>
<dbReference type="KEGG" id="mpp:MICPUCDRAFT_40043"/>
<evidence type="ECO:0000256" key="1">
    <source>
        <dbReference type="SAM" id="MobiDB-lite"/>
    </source>
</evidence>